<protein>
    <submittedName>
        <fullName evidence="2">Uncharacterized protein</fullName>
    </submittedName>
</protein>
<reference evidence="2" key="1">
    <citation type="submission" date="2024-06" db="EMBL/GenBank/DDBJ databases">
        <authorList>
            <person name="Coelho C."/>
            <person name="Bento M."/>
            <person name="Garcia E."/>
            <person name="Camelo A."/>
            <person name="Brandao I."/>
            <person name="Espirito Santo C."/>
            <person name="Trovao J."/>
            <person name="Verissimo A."/>
            <person name="Costa J."/>
            <person name="Tiago I."/>
        </authorList>
    </citation>
    <scope>NUCLEOTIDE SEQUENCE</scope>
    <source>
        <strain evidence="2">KWT182</strain>
    </source>
</reference>
<dbReference type="GO" id="GO:0005948">
    <property type="term" value="C:acetolactate synthase complex"/>
    <property type="evidence" value="ECO:0007669"/>
    <property type="project" value="TreeGrafter"/>
</dbReference>
<proteinExistence type="inferred from homology"/>
<sequence length="75" mass="8292">MSYDFRTMFAPMTKWVGQIDDAARIPEFVQRAYGTAMSGRKGPVVLVVPEDVLEQECDVSPGRPSIAPPPGRRLV</sequence>
<gene>
    <name evidence="2" type="ORF">ABK905_13520</name>
</gene>
<dbReference type="InterPro" id="IPR029061">
    <property type="entry name" value="THDP-binding"/>
</dbReference>
<organism evidence="2">
    <name type="scientific">Acerihabitans sp. KWT182</name>
    <dbReference type="NCBI Taxonomy" id="3157919"/>
    <lineage>
        <taxon>Bacteria</taxon>
        <taxon>Pseudomonadati</taxon>
        <taxon>Pseudomonadota</taxon>
        <taxon>Gammaproteobacteria</taxon>
        <taxon>Enterobacterales</taxon>
        <taxon>Pectobacteriaceae</taxon>
        <taxon>Acerihabitans</taxon>
    </lineage>
</organism>
<dbReference type="CDD" id="cd07035">
    <property type="entry name" value="TPP_PYR_POX_like"/>
    <property type="match status" value="1"/>
</dbReference>
<dbReference type="GO" id="GO:0009099">
    <property type="term" value="P:L-valine biosynthetic process"/>
    <property type="evidence" value="ECO:0007669"/>
    <property type="project" value="TreeGrafter"/>
</dbReference>
<comment type="similarity">
    <text evidence="1">Belongs to the TPP enzyme family.</text>
</comment>
<name>A0AAU7Q4K7_9GAMM</name>
<dbReference type="GO" id="GO:0003984">
    <property type="term" value="F:acetolactate synthase activity"/>
    <property type="evidence" value="ECO:0007669"/>
    <property type="project" value="TreeGrafter"/>
</dbReference>
<dbReference type="Gene3D" id="3.40.50.970">
    <property type="match status" value="1"/>
</dbReference>
<dbReference type="GO" id="GO:0009097">
    <property type="term" value="P:isoleucine biosynthetic process"/>
    <property type="evidence" value="ECO:0007669"/>
    <property type="project" value="TreeGrafter"/>
</dbReference>
<accession>A0AAU7Q4K7</accession>
<dbReference type="PANTHER" id="PTHR18968">
    <property type="entry name" value="THIAMINE PYROPHOSPHATE ENZYMES"/>
    <property type="match status" value="1"/>
</dbReference>
<dbReference type="PANTHER" id="PTHR18968:SF120">
    <property type="entry name" value="ACETOLACTATE SYNTHASE LARGE SUBUNIT"/>
    <property type="match status" value="1"/>
</dbReference>
<dbReference type="EMBL" id="CP157947">
    <property type="protein sequence ID" value="XBS67933.1"/>
    <property type="molecule type" value="Genomic_DNA"/>
</dbReference>
<evidence type="ECO:0000313" key="2">
    <source>
        <dbReference type="EMBL" id="XBS67933.1"/>
    </source>
</evidence>
<dbReference type="SUPFAM" id="SSF52518">
    <property type="entry name" value="Thiamin diphosphate-binding fold (THDP-binding)"/>
    <property type="match status" value="1"/>
</dbReference>
<dbReference type="AlphaFoldDB" id="A0AAU7Q4K7"/>
<dbReference type="InterPro" id="IPR045229">
    <property type="entry name" value="TPP_enz"/>
</dbReference>
<dbReference type="GO" id="GO:0050660">
    <property type="term" value="F:flavin adenine dinucleotide binding"/>
    <property type="evidence" value="ECO:0007669"/>
    <property type="project" value="TreeGrafter"/>
</dbReference>
<evidence type="ECO:0000256" key="1">
    <source>
        <dbReference type="ARBA" id="ARBA00007812"/>
    </source>
</evidence>